<keyword evidence="1" id="KW-0472">Membrane</keyword>
<reference evidence="3" key="1">
    <citation type="journal article" date="2016" name="Nature">
        <title>Genome evolution in the allotetraploid frog Xenopus laevis.</title>
        <authorList>
            <person name="Session A.M."/>
            <person name="Uno Y."/>
            <person name="Kwon T."/>
            <person name="Chapman J.A."/>
            <person name="Toyoda A."/>
            <person name="Takahashi S."/>
            <person name="Fukui A."/>
            <person name="Hikosaka A."/>
            <person name="Suzuki A."/>
            <person name="Kondo M."/>
            <person name="van Heeringen S.J."/>
            <person name="Quigley I."/>
            <person name="Heinz S."/>
            <person name="Ogino H."/>
            <person name="Ochi H."/>
            <person name="Hellsten U."/>
            <person name="Lyons J.B."/>
            <person name="Simakov O."/>
            <person name="Putnam N."/>
            <person name="Stites J."/>
            <person name="Kuroki Y."/>
            <person name="Tanaka T."/>
            <person name="Michiue T."/>
            <person name="Watanabe M."/>
            <person name="Bogdanovic O."/>
            <person name="Lister R."/>
            <person name="Georgiou G."/>
            <person name="Paranjpe S.S."/>
            <person name="van Kruijsbergen I."/>
            <person name="Shu S."/>
            <person name="Carlson J."/>
            <person name="Kinoshita T."/>
            <person name="Ohta Y."/>
            <person name="Mawaribuchi S."/>
            <person name="Jenkins J."/>
            <person name="Grimwood J."/>
            <person name="Schmutz J."/>
            <person name="Mitros T."/>
            <person name="Mozaffari S.V."/>
            <person name="Suzuki Y."/>
            <person name="Haramoto Y."/>
            <person name="Yamamoto T.S."/>
            <person name="Takagi C."/>
            <person name="Heald R."/>
            <person name="Miller K."/>
            <person name="Haudenschild C."/>
            <person name="Kitzman J."/>
            <person name="Nakayama T."/>
            <person name="Izutsu Y."/>
            <person name="Robert J."/>
            <person name="Fortriede J."/>
            <person name="Burns K."/>
            <person name="Lotay V."/>
            <person name="Karimi K."/>
            <person name="Yasuoka Y."/>
            <person name="Dichmann D.S."/>
            <person name="Flajnik M.F."/>
            <person name="Houston D.W."/>
            <person name="Shendure J."/>
            <person name="DuPasquier L."/>
            <person name="Vize P.D."/>
            <person name="Zorn A.M."/>
            <person name="Ito M."/>
            <person name="Marcotte E.M."/>
            <person name="Wallingford J.B."/>
            <person name="Ito Y."/>
            <person name="Asashima M."/>
            <person name="Ueno N."/>
            <person name="Matsuda Y."/>
            <person name="Veenstra G.J."/>
            <person name="Fujiyama A."/>
            <person name="Harland R.M."/>
            <person name="Taira M."/>
            <person name="Rokhsar D.S."/>
        </authorList>
    </citation>
    <scope>NUCLEOTIDE SEQUENCE [LARGE SCALE GENOMIC DNA]</scope>
    <source>
        <strain evidence="3">J</strain>
    </source>
</reference>
<gene>
    <name evidence="2" type="ORF">XELAEV_18023552mg</name>
</gene>
<evidence type="ECO:0000313" key="2">
    <source>
        <dbReference type="EMBL" id="OCT85384.1"/>
    </source>
</evidence>
<feature type="transmembrane region" description="Helical" evidence="1">
    <location>
        <begin position="30"/>
        <end position="52"/>
    </location>
</feature>
<evidence type="ECO:0000313" key="3">
    <source>
        <dbReference type="Proteomes" id="UP000694892"/>
    </source>
</evidence>
<sequence length="82" mass="9441">MGRGGVGPGIYFNCDPWTTTLHHWSKNLPIFELCSCAVFIDFCIFIFSIYYCTKITLWVFPLSNLSQHAKGLLKKIHHRTCC</sequence>
<keyword evidence="1" id="KW-1133">Transmembrane helix</keyword>
<dbReference type="Proteomes" id="UP000694892">
    <property type="component" value="Chromosome 4L"/>
</dbReference>
<evidence type="ECO:0000256" key="1">
    <source>
        <dbReference type="SAM" id="Phobius"/>
    </source>
</evidence>
<proteinExistence type="predicted"/>
<name>A0A974HP71_XENLA</name>
<keyword evidence="1" id="KW-0812">Transmembrane</keyword>
<accession>A0A974HP71</accession>
<organism evidence="2 3">
    <name type="scientific">Xenopus laevis</name>
    <name type="common">African clawed frog</name>
    <dbReference type="NCBI Taxonomy" id="8355"/>
    <lineage>
        <taxon>Eukaryota</taxon>
        <taxon>Metazoa</taxon>
        <taxon>Chordata</taxon>
        <taxon>Craniata</taxon>
        <taxon>Vertebrata</taxon>
        <taxon>Euteleostomi</taxon>
        <taxon>Amphibia</taxon>
        <taxon>Batrachia</taxon>
        <taxon>Anura</taxon>
        <taxon>Pipoidea</taxon>
        <taxon>Pipidae</taxon>
        <taxon>Xenopodinae</taxon>
        <taxon>Xenopus</taxon>
        <taxon>Xenopus</taxon>
    </lineage>
</organism>
<dbReference type="EMBL" id="CM004472">
    <property type="protein sequence ID" value="OCT85384.1"/>
    <property type="molecule type" value="Genomic_DNA"/>
</dbReference>
<dbReference type="AlphaFoldDB" id="A0A974HP71"/>
<protein>
    <submittedName>
        <fullName evidence="2">Uncharacterized protein</fullName>
    </submittedName>
</protein>